<evidence type="ECO:0008006" key="5">
    <source>
        <dbReference type="Google" id="ProtNLM"/>
    </source>
</evidence>
<evidence type="ECO:0000313" key="1">
    <source>
        <dbReference type="EMBL" id="SEF82998.1"/>
    </source>
</evidence>
<dbReference type="EMBL" id="FOME01000001">
    <property type="protein sequence ID" value="SFC64533.1"/>
    <property type="molecule type" value="Genomic_DNA"/>
</dbReference>
<reference evidence="1" key="1">
    <citation type="submission" date="2016-10" db="EMBL/GenBank/DDBJ databases">
        <authorList>
            <person name="de Groot N.N."/>
        </authorList>
    </citation>
    <scope>NUCLEOTIDE SEQUENCE [LARGE SCALE GENOMIC DNA]</scope>
    <source>
        <strain evidence="1">ATCC 20501</strain>
    </source>
</reference>
<evidence type="ECO:0000313" key="2">
    <source>
        <dbReference type="EMBL" id="SFC64533.1"/>
    </source>
</evidence>
<dbReference type="Proteomes" id="UP000236729">
    <property type="component" value="Unassembled WGS sequence"/>
</dbReference>
<gene>
    <name evidence="1" type="ORF">SAMN02982929_00785</name>
    <name evidence="2" type="ORF">SAMN05216506_1011285</name>
</gene>
<evidence type="ECO:0000313" key="3">
    <source>
        <dbReference type="Proteomes" id="UP000199690"/>
    </source>
</evidence>
<sequence>MGDRTDETRTHAPDVDAAAWEVTGPSVTIDDFAPRCDVGAVEHVVTDAPPEEMYRALRNLDLLDIHSRIADFAWRIRGLPERIERHVPPREPTRLTFDDLCASGEWVQLGEQPGREVVFGAVGRFWTPVVRMEEVSAEEFAQYGKPGRGKLVTAFSVRPYGRGGSLATYDVRTTLNDPITRRIFTLYWRTVRPFVRVIMRATLRTAAKRAARPEAGNG</sequence>
<keyword evidence="3" id="KW-1185">Reference proteome</keyword>
<accession>A0A1I1L289</accession>
<dbReference type="AlphaFoldDB" id="A0A1H5V891"/>
<reference evidence="3 4" key="2">
    <citation type="submission" date="2016-10" db="EMBL/GenBank/DDBJ databases">
        <authorList>
            <person name="Varghese N."/>
            <person name="Submissions S."/>
        </authorList>
    </citation>
    <scope>NUCLEOTIDE SEQUENCE [LARGE SCALE GENOMIC DNA]</scope>
    <source>
        <strain evidence="4">ATCC 20501</strain>
        <strain evidence="2 3">CGMCC 4.3529</strain>
    </source>
</reference>
<dbReference type="Proteomes" id="UP000199690">
    <property type="component" value="Unassembled WGS sequence"/>
</dbReference>
<evidence type="ECO:0000313" key="4">
    <source>
        <dbReference type="Proteomes" id="UP000236729"/>
    </source>
</evidence>
<protein>
    <recommendedName>
        <fullName evidence="5">DUF2867 domain-containing protein</fullName>
    </recommendedName>
</protein>
<accession>A0A1H5V891</accession>
<proteinExistence type="predicted"/>
<dbReference type="EMBL" id="FNVB01000002">
    <property type="protein sequence ID" value="SEF82998.1"/>
    <property type="molecule type" value="Genomic_DNA"/>
</dbReference>
<dbReference type="RefSeq" id="WP_235863043.1">
    <property type="nucleotide sequence ID" value="NZ_FNVB01000002.1"/>
</dbReference>
<organism evidence="1 4">
    <name type="scientific">Saccharopolyspora kobensis</name>
    <dbReference type="NCBI Taxonomy" id="146035"/>
    <lineage>
        <taxon>Bacteria</taxon>
        <taxon>Bacillati</taxon>
        <taxon>Actinomycetota</taxon>
        <taxon>Actinomycetes</taxon>
        <taxon>Pseudonocardiales</taxon>
        <taxon>Pseudonocardiaceae</taxon>
        <taxon>Saccharopolyspora</taxon>
    </lineage>
</organism>
<name>A0A1H5V891_9PSEU</name>